<evidence type="ECO:0000313" key="8">
    <source>
        <dbReference type="Proteomes" id="UP000178666"/>
    </source>
</evidence>
<evidence type="ECO:0000256" key="2">
    <source>
        <dbReference type="PROSITE-ProRule" id="PRU00335"/>
    </source>
</evidence>
<dbReference type="EMBL" id="CP014352">
    <property type="protein sequence ID" value="AMS05624.1"/>
    <property type="molecule type" value="Genomic_DNA"/>
</dbReference>
<reference evidence="6 8" key="1">
    <citation type="journal article" date="2016" name="Plant Dis.">
        <title>Improved production of propionic acid using genome shuffling.</title>
        <authorList>
            <person name="Luna-Flores C.H."/>
            <person name="Palfreyman R.W."/>
            <person name="Kromer J.O."/>
            <person name="Nielsen L.K."/>
            <person name="Marcellin E."/>
        </authorList>
    </citation>
    <scope>NUCLEOTIDE SEQUENCE [LARGE SCALE GENOMIC DNA]</scope>
    <source>
        <strain evidence="6 8">F3E8</strain>
    </source>
</reference>
<evidence type="ECO:0000256" key="1">
    <source>
        <dbReference type="ARBA" id="ARBA00023125"/>
    </source>
</evidence>
<dbReference type="AlphaFoldDB" id="A0AAC8YFK9"/>
<feature type="domain" description="HTH tetR-type" evidence="4">
    <location>
        <begin position="18"/>
        <end position="78"/>
    </location>
</feature>
<dbReference type="GO" id="GO:0003677">
    <property type="term" value="F:DNA binding"/>
    <property type="evidence" value="ECO:0007669"/>
    <property type="project" value="UniProtKB-UniRule"/>
</dbReference>
<organism evidence="5 7">
    <name type="scientific">Acidipropionibacterium acidipropionici</name>
    <dbReference type="NCBI Taxonomy" id="1748"/>
    <lineage>
        <taxon>Bacteria</taxon>
        <taxon>Bacillati</taxon>
        <taxon>Actinomycetota</taxon>
        <taxon>Actinomycetes</taxon>
        <taxon>Propionibacteriales</taxon>
        <taxon>Propionibacteriaceae</taxon>
        <taxon>Acidipropionibacterium</taxon>
    </lineage>
</organism>
<dbReference type="EMBL" id="CP015970">
    <property type="protein sequence ID" value="AOZ47093.1"/>
    <property type="molecule type" value="Genomic_DNA"/>
</dbReference>
<dbReference type="InterPro" id="IPR001647">
    <property type="entry name" value="HTH_TetR"/>
</dbReference>
<accession>A0AAC8YFK9</accession>
<evidence type="ECO:0000313" key="7">
    <source>
        <dbReference type="Proteomes" id="UP000075221"/>
    </source>
</evidence>
<dbReference type="Pfam" id="PF00440">
    <property type="entry name" value="TetR_N"/>
    <property type="match status" value="1"/>
</dbReference>
<evidence type="ECO:0000313" key="6">
    <source>
        <dbReference type="EMBL" id="AOZ47093.1"/>
    </source>
</evidence>
<feature type="region of interest" description="Disordered" evidence="3">
    <location>
        <begin position="144"/>
        <end position="165"/>
    </location>
</feature>
<name>A0AAC8YFK9_9ACTN</name>
<feature type="DNA-binding region" description="H-T-H motif" evidence="2">
    <location>
        <begin position="41"/>
        <end position="60"/>
    </location>
</feature>
<dbReference type="Proteomes" id="UP000178666">
    <property type="component" value="Chromosome"/>
</dbReference>
<keyword evidence="1 2" id="KW-0238">DNA-binding</keyword>
<sequence>MAQRVHSQEKGRDTYHHGDLHHALVAAGMELARSGGAEAVVLREATRRTGVSPNAAYRHFDSREALLDEVAVRASRKLAESMKTSVARARAEFAGSDPKTIATEVILSACRGYIGFALMEPGWFNVSSAISDRAMTYLYDGASMPSGESATHEEPESVEEPEDGPRTARAVLAEVLVLPEGISWAPSISAEDLELMLRSMLYGFSVLSTVGALRREDHTQLEGRLLSLIRASVAGAIKQ</sequence>
<dbReference type="Proteomes" id="UP000075221">
    <property type="component" value="Chromosome"/>
</dbReference>
<evidence type="ECO:0000313" key="5">
    <source>
        <dbReference type="EMBL" id="AMS05624.1"/>
    </source>
</evidence>
<dbReference type="PROSITE" id="PS50977">
    <property type="entry name" value="HTH_TETR_2"/>
    <property type="match status" value="1"/>
</dbReference>
<gene>
    <name evidence="6" type="ORF">A8L58_10780</name>
    <name evidence="5" type="ORF">AXH35_09340</name>
</gene>
<dbReference type="InterPro" id="IPR009057">
    <property type="entry name" value="Homeodomain-like_sf"/>
</dbReference>
<dbReference type="Gene3D" id="1.10.357.10">
    <property type="entry name" value="Tetracycline Repressor, domain 2"/>
    <property type="match status" value="1"/>
</dbReference>
<dbReference type="RefSeq" id="WP_062819690.1">
    <property type="nucleotide sequence ID" value="NZ_CP031057.1"/>
</dbReference>
<dbReference type="SUPFAM" id="SSF46689">
    <property type="entry name" value="Homeodomain-like"/>
    <property type="match status" value="1"/>
</dbReference>
<evidence type="ECO:0000259" key="4">
    <source>
        <dbReference type="PROSITE" id="PS50977"/>
    </source>
</evidence>
<proteinExistence type="predicted"/>
<protein>
    <recommendedName>
        <fullName evidence="4">HTH tetR-type domain-containing protein</fullName>
    </recommendedName>
</protein>
<evidence type="ECO:0000256" key="3">
    <source>
        <dbReference type="SAM" id="MobiDB-lite"/>
    </source>
</evidence>
<reference evidence="5 7" key="2">
    <citation type="submission" date="2016-02" db="EMBL/GenBank/DDBJ databases">
        <title>Complete Genome Sequence of Propionibacterium acidipropionici ATCC 55737.</title>
        <authorList>
            <person name="Luna Flores C.H."/>
            <person name="Nielsen L.K."/>
            <person name="Marcellin E."/>
        </authorList>
    </citation>
    <scope>NUCLEOTIDE SEQUENCE [LARGE SCALE GENOMIC DNA]</scope>
    <source>
        <strain evidence="5 7">ATCC 55737</strain>
    </source>
</reference>
<keyword evidence="8" id="KW-1185">Reference proteome</keyword>